<evidence type="ECO:0000259" key="1">
    <source>
        <dbReference type="Pfam" id="PF01814"/>
    </source>
</evidence>
<keyword evidence="3" id="KW-1185">Reference proteome</keyword>
<dbReference type="Gene3D" id="1.20.120.520">
    <property type="entry name" value="nmb1532 protein domain like"/>
    <property type="match status" value="1"/>
</dbReference>
<dbReference type="PANTHER" id="PTHR35585">
    <property type="entry name" value="HHE DOMAIN PROTEIN (AFU_ORTHOLOGUE AFUA_4G00730)"/>
    <property type="match status" value="1"/>
</dbReference>
<dbReference type="Pfam" id="PF01814">
    <property type="entry name" value="Hemerythrin"/>
    <property type="match status" value="1"/>
</dbReference>
<reference evidence="2 3" key="1">
    <citation type="submission" date="2024-04" db="EMBL/GenBank/DDBJ databases">
        <title>Okeanomitos corallinicola gen. &amp; sp. nov. (Nostocales, Cyanobacteria), a new toxic marine heterocyst-forming cyanobacterium from a coral reef.</title>
        <authorList>
            <person name="Li H."/>
            <person name="Li R."/>
            <person name="Kang J."/>
            <person name="Hii K.S."/>
            <person name="Mohamed H.F."/>
            <person name="Xu X."/>
            <person name="Luo Z."/>
        </authorList>
    </citation>
    <scope>NUCLEOTIDE SEQUENCE [LARGE SCALE GENOMIC DNA]</scope>
    <source>
        <strain evidence="2 3">TIOX110</strain>
    </source>
</reference>
<accession>A0ABZ2UVN4</accession>
<dbReference type="CDD" id="cd12108">
    <property type="entry name" value="Hr-like"/>
    <property type="match status" value="1"/>
</dbReference>
<sequence>MVVTLDNTKRNAIAIKLADMKLLQQLLIDNENLFLDECTDEAVADMIQAMLDDDHKNQGILDTMVIQYGIHKDAEQTVVEMVQKTRQLMQSEELSFFDKVFQHELLKHQQVMNGMTIHKAAQKVGVDVIAALSNLNTLNFENRAHQEQLKGIIEILGVRELTGQDVDQGIWARVQDAIAAISGVFGSAFTQTSENQDMSIQDFMRMDHNKINLLFTELLQSDDPEKIQEYFAQIDHDLSAHVGAEEEIVYPRVRHFYGEANTQKLSDEHTHWSLLFEELRSIDPNLPEFKERIKQIWDEIGNHFHQEETAMFTAIHNNMNSQETHELTKQFKTVKARIQQQMGGLETEVNTVNV</sequence>
<dbReference type="RefSeq" id="WP_353931860.1">
    <property type="nucleotide sequence ID" value="NZ_CP150886.1"/>
</dbReference>
<dbReference type="EMBL" id="CP150886">
    <property type="protein sequence ID" value="WZB88955.1"/>
    <property type="molecule type" value="Genomic_DNA"/>
</dbReference>
<evidence type="ECO:0000313" key="2">
    <source>
        <dbReference type="EMBL" id="WZB88955.1"/>
    </source>
</evidence>
<dbReference type="Proteomes" id="UP001483337">
    <property type="component" value="Chromosome"/>
</dbReference>
<protein>
    <submittedName>
        <fullName evidence="2">Hemerythrin domain-containing protein</fullName>
    </submittedName>
</protein>
<organism evidence="2 3">
    <name type="scientific">Okeanomitos corallinicola TIOX110</name>
    <dbReference type="NCBI Taxonomy" id="3133117"/>
    <lineage>
        <taxon>Bacteria</taxon>
        <taxon>Bacillati</taxon>
        <taxon>Cyanobacteriota</taxon>
        <taxon>Cyanophyceae</taxon>
        <taxon>Nostocales</taxon>
        <taxon>Aphanizomenonaceae</taxon>
        <taxon>Okeanomitos</taxon>
    </lineage>
</organism>
<feature type="domain" description="Hemerythrin-like" evidence="1">
    <location>
        <begin position="200"/>
        <end position="314"/>
    </location>
</feature>
<dbReference type="PANTHER" id="PTHR35585:SF1">
    <property type="entry name" value="HHE DOMAIN PROTEIN (AFU_ORTHOLOGUE AFUA_4G00730)"/>
    <property type="match status" value="1"/>
</dbReference>
<name>A0ABZ2UVN4_9CYAN</name>
<dbReference type="InterPro" id="IPR012312">
    <property type="entry name" value="Hemerythrin-like"/>
</dbReference>
<gene>
    <name evidence="2" type="ORF">WJM97_04555</name>
</gene>
<proteinExistence type="predicted"/>
<evidence type="ECO:0000313" key="3">
    <source>
        <dbReference type="Proteomes" id="UP001483337"/>
    </source>
</evidence>